<keyword evidence="1" id="KW-0472">Membrane</keyword>
<dbReference type="InterPro" id="IPR013320">
    <property type="entry name" value="ConA-like_dom_sf"/>
</dbReference>
<evidence type="ECO:0008006" key="3">
    <source>
        <dbReference type="Google" id="ProtNLM"/>
    </source>
</evidence>
<feature type="transmembrane region" description="Helical" evidence="1">
    <location>
        <begin position="1099"/>
        <end position="1117"/>
    </location>
</feature>
<feature type="transmembrane region" description="Helical" evidence="1">
    <location>
        <begin position="1040"/>
        <end position="1062"/>
    </location>
</feature>
<feature type="transmembrane region" description="Helical" evidence="1">
    <location>
        <begin position="23"/>
        <end position="43"/>
    </location>
</feature>
<dbReference type="EMBL" id="LAZR01001113">
    <property type="protein sequence ID" value="KKN50462.1"/>
    <property type="molecule type" value="Genomic_DNA"/>
</dbReference>
<accession>A0A0F9RKZ1</accession>
<evidence type="ECO:0000256" key="1">
    <source>
        <dbReference type="SAM" id="Phobius"/>
    </source>
</evidence>
<feature type="transmembrane region" description="Helical" evidence="1">
    <location>
        <begin position="1074"/>
        <end position="1093"/>
    </location>
</feature>
<dbReference type="AlphaFoldDB" id="A0A0F9RKZ1"/>
<keyword evidence="1" id="KW-1133">Transmembrane helix</keyword>
<reference evidence="2" key="1">
    <citation type="journal article" date="2015" name="Nature">
        <title>Complex archaea that bridge the gap between prokaryotes and eukaryotes.</title>
        <authorList>
            <person name="Spang A."/>
            <person name="Saw J.H."/>
            <person name="Jorgensen S.L."/>
            <person name="Zaremba-Niedzwiedzka K."/>
            <person name="Martijn J."/>
            <person name="Lind A.E."/>
            <person name="van Eijk R."/>
            <person name="Schleper C."/>
            <person name="Guy L."/>
            <person name="Ettema T.J."/>
        </authorList>
    </citation>
    <scope>NUCLEOTIDE SEQUENCE</scope>
</reference>
<evidence type="ECO:0000313" key="2">
    <source>
        <dbReference type="EMBL" id="KKN50462.1"/>
    </source>
</evidence>
<keyword evidence="1" id="KW-0812">Transmembrane</keyword>
<proteinExistence type="predicted"/>
<name>A0A0F9RKZ1_9ZZZZ</name>
<protein>
    <recommendedName>
        <fullName evidence="3">Laminin G domain-containing protein</fullName>
    </recommendedName>
</protein>
<comment type="caution">
    <text evidence="2">The sequence shown here is derived from an EMBL/GenBank/DDBJ whole genome shotgun (WGS) entry which is preliminary data.</text>
</comment>
<sequence>MTKNTEEKIQFSTERGRHAHKKIFLVFTLMIFSVFLIGNVSAFEFDNGLRYENEDLKVIIENGYFFGIGEWFGFNEDLGSAELKSHSSVDQVLQFGYGQEEVVIYYDFDFLEIYENGLGEVYFTDERTGKEIQKNYSFVYWANETYEENIYEEQCSILGNGTKDCNQIFVRTENTIREVWKPYNSRDIQKGKIRIGLKTYVNEGDYIDAVWTIAGKKVERHAVWTANLNVGLVGFWKNNETFGNLKDFSVAGKDMFPVGSPLYNLDGIIGGAIGFDSNDDKFHSVNTSPLWAFETTSDFTINFWKNLSDSSTAFIFSSQDIGSNPKTFVSMDADDSFLFSIDEGGGQNFNLASVGTIGDGNHHMITIVRNDSGTDLWLYIDGVLDNTGAGTPRNASFVDLEFGDDEATFVDGNLDEFSMHNRSLSQTEVTQLYNGGSGITWTDVFIPTVTLNSPTDNFNTSNATIIFNGTISDITPLNVTLFIDNVGNETNTTGILDDYIFTKILSEGTHIWNYESCSSDGCANGTERTFTVDQSAPTLNITFPTEIINFHKLNTNLSVNWTVSDLTLNTCILEYEGVNRTVTCLDNQTQINITNSINKTIIFYVNDTFGNVNSSSRTWEYLAFENQVFFNTSTFETASETFTTNITTNGTAPTSASLIYNGTEFTGSTITSLGGNDYNISRTIDIPLINGNNTLFHFNFSIASTEVTTSDNSQEVNLTTFEFCEIGQQPAYINFTFTNETVAEEAITAEIDTTWNFWLGGGSVIDSLTFSNTTENSNYQFCLTSGDNRTLTANVSLSYNNVLSQQRSFTQTYSLTNTTTTQNLFLLPTTEGIFVTFQVVDPAEQVISGVSANVTKDGTLISSGITDDAGLITYFLDPDTSYVFSFSKTGLTTVTTTLVPTQTSFTIIMGTVTTISQFDTTRGINYIINPIDLTLINDTLVNFNLTFNSSFHSLEQFGFVLKNSTGTVFNVTTSTTGTGGFLSQILDTGNNTDIIMEVFWTITGNQTNVTRIWLVFSLENEGFSILTFFNDLTTFTNSDLFGLTDFGLGIIVFLIILITTGVTSFKFGITSPPGISVIVFSLVAFFDVALGIIPNPINAIPNFPTIFVGLIFLGVLYSEAIR</sequence>
<gene>
    <name evidence="2" type="ORF">LCGC14_0632930</name>
</gene>
<organism evidence="2">
    <name type="scientific">marine sediment metagenome</name>
    <dbReference type="NCBI Taxonomy" id="412755"/>
    <lineage>
        <taxon>unclassified sequences</taxon>
        <taxon>metagenomes</taxon>
        <taxon>ecological metagenomes</taxon>
    </lineage>
</organism>
<dbReference type="SUPFAM" id="SSF49899">
    <property type="entry name" value="Concanavalin A-like lectins/glucanases"/>
    <property type="match status" value="1"/>
</dbReference>
<dbReference type="Gene3D" id="2.60.120.200">
    <property type="match status" value="1"/>
</dbReference>